<evidence type="ECO:0000313" key="15">
    <source>
        <dbReference type="EMBL" id="STO09062.1"/>
    </source>
</evidence>
<dbReference type="Pfam" id="PF00023">
    <property type="entry name" value="Ank"/>
    <property type="match status" value="1"/>
</dbReference>
<proteinExistence type="inferred from homology"/>
<accession>A0A377FW39</accession>
<evidence type="ECO:0000256" key="8">
    <source>
        <dbReference type="ARBA" id="ARBA00022989"/>
    </source>
</evidence>
<evidence type="ECO:0000256" key="5">
    <source>
        <dbReference type="ARBA" id="ARBA00022723"/>
    </source>
</evidence>
<keyword evidence="5" id="KW-0479">Metal-binding</keyword>
<sequence length="402" mass="44423">MNQTKLIHKHENLYFGLLVASSIMTILLAIVLTIASLGFFLVIIGFIVSLSMFAHWIQIGYIRTNGVKVTERQFTDLYETYQRVGQGMGIRMLPDVYILQAGGILNAFATRFFQKNMIILYSDIVELSRNGQVKEVEFIIAHELAHIRRNHVQKQWLVLLGNIVPFLGSAYSRACEYTCDRMAAHYIQDEAAAKQALTVLAVGGTLAKEVNEFDYLQEASRENGFIAKYSELISTHPTLPKRIAAIATAAGEVNVPVFKTAGYVKASIIGTIAMTVVLNVALIAWLVTSDGFTSLASPSFGEGFADTLSEEPLQQLTYDNAGADAIREELANGADINMQDSYGDTPLHNLLYNDGMDYDSLVLLLESGADVTIENNDGMTPIDVAKDWSHEFGIVELLRSYE</sequence>
<keyword evidence="7 12" id="KW-0862">Zinc</keyword>
<evidence type="ECO:0000256" key="4">
    <source>
        <dbReference type="ARBA" id="ARBA00022692"/>
    </source>
</evidence>
<feature type="domain" description="Peptidase M48" evidence="14">
    <location>
        <begin position="72"/>
        <end position="158"/>
    </location>
</feature>
<reference evidence="15 16" key="1">
    <citation type="submission" date="2018-06" db="EMBL/GenBank/DDBJ databases">
        <authorList>
            <consortium name="Pathogen Informatics"/>
            <person name="Doyle S."/>
        </authorList>
    </citation>
    <scope>NUCLEOTIDE SEQUENCE [LARGE SCALE GENOMIC DNA]</scope>
    <source>
        <strain evidence="15 16">NCTC13163</strain>
    </source>
</reference>
<dbReference type="EMBL" id="UGGP01000001">
    <property type="protein sequence ID" value="STO09062.1"/>
    <property type="molecule type" value="Genomic_DNA"/>
</dbReference>
<feature type="transmembrane region" description="Helical" evidence="13">
    <location>
        <begin position="40"/>
        <end position="62"/>
    </location>
</feature>
<keyword evidence="2" id="KW-1003">Cell membrane</keyword>
<evidence type="ECO:0000256" key="7">
    <source>
        <dbReference type="ARBA" id="ARBA00022833"/>
    </source>
</evidence>
<dbReference type="PANTHER" id="PTHR43221:SF1">
    <property type="entry name" value="PROTEASE HTPX"/>
    <property type="match status" value="1"/>
</dbReference>
<dbReference type="InterPro" id="IPR001915">
    <property type="entry name" value="Peptidase_M48"/>
</dbReference>
<dbReference type="PROSITE" id="PS50088">
    <property type="entry name" value="ANK_REPEAT"/>
    <property type="match status" value="1"/>
</dbReference>
<gene>
    <name evidence="15" type="ORF">NCTC13163_02457</name>
</gene>
<dbReference type="InterPro" id="IPR050083">
    <property type="entry name" value="HtpX_protease"/>
</dbReference>
<dbReference type="STRING" id="1397694.GCA_000702585_02943"/>
<protein>
    <submittedName>
        <fullName evidence="15">Heat shock protein HtpX</fullName>
    </submittedName>
</protein>
<dbReference type="InterPro" id="IPR002110">
    <property type="entry name" value="Ankyrin_rpt"/>
</dbReference>
<dbReference type="PANTHER" id="PTHR43221">
    <property type="entry name" value="PROTEASE HTPX"/>
    <property type="match status" value="1"/>
</dbReference>
<dbReference type="GO" id="GO:0006508">
    <property type="term" value="P:proteolysis"/>
    <property type="evidence" value="ECO:0007669"/>
    <property type="project" value="UniProtKB-KW"/>
</dbReference>
<feature type="transmembrane region" description="Helical" evidence="13">
    <location>
        <begin position="12"/>
        <end position="34"/>
    </location>
</feature>
<keyword evidence="10 13" id="KW-0472">Membrane</keyword>
<dbReference type="Gene3D" id="1.25.40.20">
    <property type="entry name" value="Ankyrin repeat-containing domain"/>
    <property type="match status" value="1"/>
</dbReference>
<organism evidence="15 16">
    <name type="scientific">Exiguobacterium aurantiacum</name>
    <dbReference type="NCBI Taxonomy" id="33987"/>
    <lineage>
        <taxon>Bacteria</taxon>
        <taxon>Bacillati</taxon>
        <taxon>Bacillota</taxon>
        <taxon>Bacilli</taxon>
        <taxon>Bacillales</taxon>
        <taxon>Bacillales Family XII. Incertae Sedis</taxon>
        <taxon>Exiguobacterium</taxon>
    </lineage>
</organism>
<evidence type="ECO:0000259" key="14">
    <source>
        <dbReference type="Pfam" id="PF01435"/>
    </source>
</evidence>
<dbReference type="RefSeq" id="WP_147287417.1">
    <property type="nucleotide sequence ID" value="NZ_UGGP01000001.1"/>
</dbReference>
<keyword evidence="4 13" id="KW-0812">Transmembrane</keyword>
<evidence type="ECO:0000256" key="1">
    <source>
        <dbReference type="ARBA" id="ARBA00004651"/>
    </source>
</evidence>
<name>A0A377FW39_9BACL</name>
<dbReference type="Proteomes" id="UP000254060">
    <property type="component" value="Unassembled WGS sequence"/>
</dbReference>
<evidence type="ECO:0000256" key="11">
    <source>
        <dbReference type="PROSITE-ProRule" id="PRU00023"/>
    </source>
</evidence>
<feature type="transmembrane region" description="Helical" evidence="13">
    <location>
        <begin position="268"/>
        <end position="287"/>
    </location>
</feature>
<dbReference type="PROSITE" id="PS50297">
    <property type="entry name" value="ANK_REP_REGION"/>
    <property type="match status" value="1"/>
</dbReference>
<comment type="cofactor">
    <cofactor evidence="12">
        <name>Zn(2+)</name>
        <dbReference type="ChEBI" id="CHEBI:29105"/>
    </cofactor>
    <text evidence="12">Binds 1 zinc ion per subunit.</text>
</comment>
<keyword evidence="9 12" id="KW-0482">Metalloprotease</keyword>
<keyword evidence="3 12" id="KW-0645">Protease</keyword>
<comment type="similarity">
    <text evidence="12">Belongs to the peptidase M48 family.</text>
</comment>
<feature type="repeat" description="ANK" evidence="11">
    <location>
        <begin position="342"/>
        <end position="376"/>
    </location>
</feature>
<evidence type="ECO:0000256" key="2">
    <source>
        <dbReference type="ARBA" id="ARBA00022475"/>
    </source>
</evidence>
<dbReference type="SUPFAM" id="SSF48403">
    <property type="entry name" value="Ankyrin repeat"/>
    <property type="match status" value="1"/>
</dbReference>
<dbReference type="GO" id="GO:0046872">
    <property type="term" value="F:metal ion binding"/>
    <property type="evidence" value="ECO:0007669"/>
    <property type="project" value="UniProtKB-KW"/>
</dbReference>
<dbReference type="GO" id="GO:0005886">
    <property type="term" value="C:plasma membrane"/>
    <property type="evidence" value="ECO:0007669"/>
    <property type="project" value="UniProtKB-SubCell"/>
</dbReference>
<evidence type="ECO:0000256" key="6">
    <source>
        <dbReference type="ARBA" id="ARBA00022801"/>
    </source>
</evidence>
<keyword evidence="15" id="KW-0346">Stress response</keyword>
<keyword evidence="6 12" id="KW-0378">Hydrolase</keyword>
<dbReference type="CDD" id="cd07325">
    <property type="entry name" value="M48_Ste24p_like"/>
    <property type="match status" value="1"/>
</dbReference>
<feature type="domain" description="Peptidase M48" evidence="14">
    <location>
        <begin position="160"/>
        <end position="248"/>
    </location>
</feature>
<dbReference type="InterPro" id="IPR036770">
    <property type="entry name" value="Ankyrin_rpt-contain_sf"/>
</dbReference>
<comment type="subcellular location">
    <subcellularLocation>
        <location evidence="1">Cell membrane</location>
        <topology evidence="1">Multi-pass membrane protein</topology>
    </subcellularLocation>
</comment>
<keyword evidence="11" id="KW-0040">ANK repeat</keyword>
<dbReference type="OrthoDB" id="9810445at2"/>
<evidence type="ECO:0000256" key="10">
    <source>
        <dbReference type="ARBA" id="ARBA00023136"/>
    </source>
</evidence>
<evidence type="ECO:0000313" key="16">
    <source>
        <dbReference type="Proteomes" id="UP000254060"/>
    </source>
</evidence>
<keyword evidence="8 13" id="KW-1133">Transmembrane helix</keyword>
<dbReference type="Pfam" id="PF01435">
    <property type="entry name" value="Peptidase_M48"/>
    <property type="match status" value="2"/>
</dbReference>
<evidence type="ECO:0000256" key="12">
    <source>
        <dbReference type="RuleBase" id="RU003983"/>
    </source>
</evidence>
<dbReference type="Gene3D" id="3.30.2010.10">
    <property type="entry name" value="Metalloproteases ('zincins'), catalytic domain"/>
    <property type="match status" value="1"/>
</dbReference>
<dbReference type="GO" id="GO:0004222">
    <property type="term" value="F:metalloendopeptidase activity"/>
    <property type="evidence" value="ECO:0007669"/>
    <property type="project" value="InterPro"/>
</dbReference>
<evidence type="ECO:0000256" key="3">
    <source>
        <dbReference type="ARBA" id="ARBA00022670"/>
    </source>
</evidence>
<evidence type="ECO:0000256" key="9">
    <source>
        <dbReference type="ARBA" id="ARBA00023049"/>
    </source>
</evidence>
<dbReference type="AlphaFoldDB" id="A0A377FW39"/>
<evidence type="ECO:0000256" key="13">
    <source>
        <dbReference type="SAM" id="Phobius"/>
    </source>
</evidence>